<dbReference type="PROSITE" id="PS50297">
    <property type="entry name" value="ANK_REP_REGION"/>
    <property type="match status" value="1"/>
</dbReference>
<evidence type="ECO:0000313" key="7">
    <source>
        <dbReference type="Proteomes" id="UP000092460"/>
    </source>
</evidence>
<dbReference type="SMART" id="SM00248">
    <property type="entry name" value="ANK"/>
    <property type="match status" value="2"/>
</dbReference>
<dbReference type="VEuPathDB" id="VectorBase:GPPI027413"/>
<dbReference type="PROSITE" id="PS50088">
    <property type="entry name" value="ANK_REPEAT"/>
    <property type="match status" value="1"/>
</dbReference>
<accession>A0A1B0BEJ0</accession>
<reference evidence="6" key="2">
    <citation type="submission" date="2020-05" db="UniProtKB">
        <authorList>
            <consortium name="EnsemblMetazoa"/>
        </authorList>
    </citation>
    <scope>IDENTIFICATION</scope>
    <source>
        <strain evidence="6">IAEA</strain>
    </source>
</reference>
<organism evidence="6 7">
    <name type="scientific">Glossina palpalis gambiensis</name>
    <dbReference type="NCBI Taxonomy" id="67801"/>
    <lineage>
        <taxon>Eukaryota</taxon>
        <taxon>Metazoa</taxon>
        <taxon>Ecdysozoa</taxon>
        <taxon>Arthropoda</taxon>
        <taxon>Hexapoda</taxon>
        <taxon>Insecta</taxon>
        <taxon>Pterygota</taxon>
        <taxon>Neoptera</taxon>
        <taxon>Endopterygota</taxon>
        <taxon>Diptera</taxon>
        <taxon>Brachycera</taxon>
        <taxon>Muscomorpha</taxon>
        <taxon>Hippoboscoidea</taxon>
        <taxon>Glossinidae</taxon>
        <taxon>Glossina</taxon>
    </lineage>
</organism>
<keyword evidence="2 4" id="KW-0040">ANK repeat</keyword>
<dbReference type="STRING" id="67801.A0A1B0BEJ0"/>
<dbReference type="EMBL" id="JXJN01012912">
    <property type="status" value="NOT_ANNOTATED_CDS"/>
    <property type="molecule type" value="Genomic_DNA"/>
</dbReference>
<dbReference type="PANTHER" id="PTHR14491">
    <property type="entry name" value="SOSONDOWAH, ISOFORM G"/>
    <property type="match status" value="1"/>
</dbReference>
<sequence>MAQKIGEKIISKKVEKQLWKEKELPEITLAHPKAKKWIVSMATANYQELVKLASEWPELIKLRDPFTGYSALHWAAKHGREDMVNLLAGKYKADVNSRTNGGYTPLHIAMQFDRTKVFHMLFDTYKANLDILDWAGNKALDYSKRKTVVSVSPYSNKYSPKFLFGQLNSDYHFKSPSNIRNLSTSSKRSLGVGTMARASMRFKKRSQSNANSPLNCTQSLGTSFPSNSMLSLAGNEENLQPCWLSTSNVSATSDDLLSKDAYSEGTRASPRSKTRAATVLF</sequence>
<evidence type="ECO:0000256" key="2">
    <source>
        <dbReference type="ARBA" id="ARBA00023043"/>
    </source>
</evidence>
<dbReference type="Pfam" id="PF12796">
    <property type="entry name" value="Ank_2"/>
    <property type="match status" value="1"/>
</dbReference>
<dbReference type="SUPFAM" id="SSF48403">
    <property type="entry name" value="Ankyrin repeat"/>
    <property type="match status" value="1"/>
</dbReference>
<reference evidence="7" key="1">
    <citation type="submission" date="2015-01" db="EMBL/GenBank/DDBJ databases">
        <authorList>
            <person name="Aksoy S."/>
            <person name="Warren W."/>
            <person name="Wilson R.K."/>
        </authorList>
    </citation>
    <scope>NUCLEOTIDE SEQUENCE [LARGE SCALE GENOMIC DNA]</scope>
    <source>
        <strain evidence="7">IAEA</strain>
    </source>
</reference>
<evidence type="ECO:0000256" key="1">
    <source>
        <dbReference type="ARBA" id="ARBA00022737"/>
    </source>
</evidence>
<protein>
    <submittedName>
        <fullName evidence="6">Uncharacterized protein</fullName>
    </submittedName>
</protein>
<proteinExistence type="inferred from homology"/>
<evidence type="ECO:0000313" key="6">
    <source>
        <dbReference type="EnsemblMetazoa" id="GPPI027413-PA"/>
    </source>
</evidence>
<name>A0A1B0BEJ0_9MUSC</name>
<feature type="repeat" description="ANK" evidence="4">
    <location>
        <begin position="67"/>
        <end position="87"/>
    </location>
</feature>
<evidence type="ECO:0000256" key="4">
    <source>
        <dbReference type="PROSITE-ProRule" id="PRU00023"/>
    </source>
</evidence>
<dbReference type="Gene3D" id="1.25.40.20">
    <property type="entry name" value="Ankyrin repeat-containing domain"/>
    <property type="match status" value="1"/>
</dbReference>
<keyword evidence="1" id="KW-0677">Repeat</keyword>
<dbReference type="PANTHER" id="PTHR14491:SF7">
    <property type="entry name" value="SOSONDOWAH, ISOFORM G"/>
    <property type="match status" value="1"/>
</dbReference>
<comment type="similarity">
    <text evidence="3">Belongs to the SOWAH family.</text>
</comment>
<keyword evidence="7" id="KW-1185">Reference proteome</keyword>
<dbReference type="AlphaFoldDB" id="A0A1B0BEJ0"/>
<dbReference type="InterPro" id="IPR036770">
    <property type="entry name" value="Ankyrin_rpt-contain_sf"/>
</dbReference>
<dbReference type="EnsemblMetazoa" id="GPPI027413-RA">
    <property type="protein sequence ID" value="GPPI027413-PA"/>
    <property type="gene ID" value="GPPI027413"/>
</dbReference>
<evidence type="ECO:0000256" key="3">
    <source>
        <dbReference type="ARBA" id="ARBA00038122"/>
    </source>
</evidence>
<dbReference type="InterPro" id="IPR002110">
    <property type="entry name" value="Ankyrin_rpt"/>
</dbReference>
<dbReference type="Proteomes" id="UP000092460">
    <property type="component" value="Unassembled WGS sequence"/>
</dbReference>
<evidence type="ECO:0000256" key="5">
    <source>
        <dbReference type="SAM" id="MobiDB-lite"/>
    </source>
</evidence>
<feature type="region of interest" description="Disordered" evidence="5">
    <location>
        <begin position="262"/>
        <end position="281"/>
    </location>
</feature>